<proteinExistence type="predicted"/>
<sequence length="130" mass="14517">MSQSLLLHSRFGRYIDTTCFRDHVVGLTANSYWTYQGQGIYPFGLPSELDKKGAETFHHILCLNTLDALRAGRSVYPEAEAIPAITVADCQRCLSAVLLRAKEKRGQAMFDTLAAVFAPLVSRYESRLSM</sequence>
<accession>A0A2T0A2X2</accession>
<organism evidence="1 2">
    <name type="scientific">Rhodotorula toruloides</name>
    <name type="common">Yeast</name>
    <name type="synonym">Rhodosporidium toruloides</name>
    <dbReference type="NCBI Taxonomy" id="5286"/>
    <lineage>
        <taxon>Eukaryota</taxon>
        <taxon>Fungi</taxon>
        <taxon>Dikarya</taxon>
        <taxon>Basidiomycota</taxon>
        <taxon>Pucciniomycotina</taxon>
        <taxon>Microbotryomycetes</taxon>
        <taxon>Sporidiobolales</taxon>
        <taxon>Sporidiobolaceae</taxon>
        <taxon>Rhodotorula</taxon>
    </lineage>
</organism>
<dbReference type="AlphaFoldDB" id="A0A2T0A2X2"/>
<name>A0A2T0A2X2_RHOTO</name>
<dbReference type="Proteomes" id="UP000239560">
    <property type="component" value="Unassembled WGS sequence"/>
</dbReference>
<reference evidence="1 2" key="1">
    <citation type="journal article" date="2018" name="Elife">
        <title>Functional genomics of lipid metabolism in the oleaginous yeast Rhodosporidium toruloides.</title>
        <authorList>
            <person name="Coradetti S.T."/>
            <person name="Pinel D."/>
            <person name="Geiselman G."/>
            <person name="Ito M."/>
            <person name="Mondo S."/>
            <person name="Reilly M.C."/>
            <person name="Cheng Y.F."/>
            <person name="Bauer S."/>
            <person name="Grigoriev I."/>
            <person name="Gladden J.M."/>
            <person name="Simmons B.A."/>
            <person name="Brem R."/>
            <person name="Arkin A.P."/>
            <person name="Skerker J.M."/>
        </authorList>
    </citation>
    <scope>NUCLEOTIDE SEQUENCE [LARGE SCALE GENOMIC DNA]</scope>
    <source>
        <strain evidence="1 2">NBRC 0880</strain>
    </source>
</reference>
<dbReference type="EMBL" id="LCTV02000009">
    <property type="protein sequence ID" value="PRQ72368.1"/>
    <property type="molecule type" value="Genomic_DNA"/>
</dbReference>
<protein>
    <submittedName>
        <fullName evidence="1">Uncharacterized protein</fullName>
    </submittedName>
</protein>
<comment type="caution">
    <text evidence="1">The sequence shown here is derived from an EMBL/GenBank/DDBJ whole genome shotgun (WGS) entry which is preliminary data.</text>
</comment>
<evidence type="ECO:0000313" key="2">
    <source>
        <dbReference type="Proteomes" id="UP000239560"/>
    </source>
</evidence>
<gene>
    <name evidence="1" type="ORF">AAT19DRAFT_16292</name>
</gene>
<evidence type="ECO:0000313" key="1">
    <source>
        <dbReference type="EMBL" id="PRQ72368.1"/>
    </source>
</evidence>